<proteinExistence type="predicted"/>
<feature type="non-terminal residue" evidence="3">
    <location>
        <position position="97"/>
    </location>
</feature>
<dbReference type="PANTHER" id="PTHR34075">
    <property type="entry name" value="BLR3430 PROTEIN"/>
    <property type="match status" value="1"/>
</dbReference>
<protein>
    <recommendedName>
        <fullName evidence="4">DUF35 domain-containing protein</fullName>
    </recommendedName>
</protein>
<dbReference type="InterPro" id="IPR022002">
    <property type="entry name" value="ChsH2_Znr"/>
</dbReference>
<dbReference type="SUPFAM" id="SSF50249">
    <property type="entry name" value="Nucleic acid-binding proteins"/>
    <property type="match status" value="1"/>
</dbReference>
<dbReference type="Gene3D" id="6.10.30.10">
    <property type="match status" value="1"/>
</dbReference>
<dbReference type="PANTHER" id="PTHR34075:SF5">
    <property type="entry name" value="BLR3430 PROTEIN"/>
    <property type="match status" value="1"/>
</dbReference>
<dbReference type="EMBL" id="UINC01213098">
    <property type="protein sequence ID" value="SVE37714.1"/>
    <property type="molecule type" value="Genomic_DNA"/>
</dbReference>
<feature type="domain" description="ChsH2 C-terminal OB-fold" evidence="1">
    <location>
        <begin position="50"/>
        <end position="97"/>
    </location>
</feature>
<evidence type="ECO:0000313" key="3">
    <source>
        <dbReference type="EMBL" id="SVE37714.1"/>
    </source>
</evidence>
<reference evidence="3" key="1">
    <citation type="submission" date="2018-05" db="EMBL/GenBank/DDBJ databases">
        <authorList>
            <person name="Lanie J.A."/>
            <person name="Ng W.-L."/>
            <person name="Kazmierczak K.M."/>
            <person name="Andrzejewski T.M."/>
            <person name="Davidsen T.M."/>
            <person name="Wayne K.J."/>
            <person name="Tettelin H."/>
            <person name="Glass J.I."/>
            <person name="Rusch D."/>
            <person name="Podicherti R."/>
            <person name="Tsui H.-C.T."/>
            <person name="Winkler M.E."/>
        </authorList>
    </citation>
    <scope>NUCLEOTIDE SEQUENCE</scope>
</reference>
<dbReference type="InterPro" id="IPR012340">
    <property type="entry name" value="NA-bd_OB-fold"/>
</dbReference>
<accession>A0A383D079</accession>
<evidence type="ECO:0000259" key="2">
    <source>
        <dbReference type="Pfam" id="PF12172"/>
    </source>
</evidence>
<organism evidence="3">
    <name type="scientific">marine metagenome</name>
    <dbReference type="NCBI Taxonomy" id="408172"/>
    <lineage>
        <taxon>unclassified sequences</taxon>
        <taxon>metagenomes</taxon>
        <taxon>ecological metagenomes</taxon>
    </lineage>
</organism>
<name>A0A383D079_9ZZZZ</name>
<dbReference type="InterPro" id="IPR002878">
    <property type="entry name" value="ChsH2_C"/>
</dbReference>
<feature type="domain" description="ChsH2 rubredoxin-like zinc ribbon" evidence="2">
    <location>
        <begin position="13"/>
        <end position="48"/>
    </location>
</feature>
<evidence type="ECO:0000259" key="1">
    <source>
        <dbReference type="Pfam" id="PF01796"/>
    </source>
</evidence>
<evidence type="ECO:0008006" key="4">
    <source>
        <dbReference type="Google" id="ProtNLM"/>
    </source>
</evidence>
<dbReference type="Pfam" id="PF01796">
    <property type="entry name" value="OB_ChsH2_C"/>
    <property type="match status" value="1"/>
</dbReference>
<sequence>MPRADEFDTREFWEGSKQREFRYQQCNHCDEVVFYPRRHCTGCTSGELVWKVSSGKGTVYTFSVVRQSYHPFFRSRVPYAVAWVDLEEGPRILSNIV</sequence>
<gene>
    <name evidence="3" type="ORF">METZ01_LOCUS490568</name>
</gene>
<dbReference type="Pfam" id="PF12172">
    <property type="entry name" value="zf-ChsH2"/>
    <property type="match status" value="1"/>
</dbReference>
<dbReference type="InterPro" id="IPR052513">
    <property type="entry name" value="Thioester_dehydratase-like"/>
</dbReference>
<dbReference type="AlphaFoldDB" id="A0A383D079"/>